<organism evidence="2 3">
    <name type="scientific">Salibacter halophilus</name>
    <dbReference type="NCBI Taxonomy" id="1803916"/>
    <lineage>
        <taxon>Bacteria</taxon>
        <taxon>Pseudomonadati</taxon>
        <taxon>Bacteroidota</taxon>
        <taxon>Flavobacteriia</taxon>
        <taxon>Flavobacteriales</taxon>
        <taxon>Salibacteraceae</taxon>
        <taxon>Salibacter</taxon>
    </lineage>
</organism>
<dbReference type="RefSeq" id="WP_151166385.1">
    <property type="nucleotide sequence ID" value="NZ_WACR01000002.1"/>
</dbReference>
<comment type="caution">
    <text evidence="2">The sequence shown here is derived from an EMBL/GenBank/DDBJ whole genome shotgun (WGS) entry which is preliminary data.</text>
</comment>
<keyword evidence="3" id="KW-1185">Reference proteome</keyword>
<gene>
    <name evidence="2" type="ORF">F3059_02605</name>
</gene>
<dbReference type="InterPro" id="IPR032578">
    <property type="entry name" value="DUF4919"/>
</dbReference>
<feature type="region of interest" description="Disordered" evidence="1">
    <location>
        <begin position="229"/>
        <end position="260"/>
    </location>
</feature>
<evidence type="ECO:0000256" key="1">
    <source>
        <dbReference type="SAM" id="MobiDB-lite"/>
    </source>
</evidence>
<accession>A0A6N6MAV4</accession>
<sequence>MKRLLFLTIIIIIGLDGFSQKKDFKKPNYQKIEKNISKEESSLFYDSLMLRFQSGDTTLSLKEKRHIYYGYTFQDEYSPYPFSVFNDSIRSIRQKEELTEDDNLKIIQLADSSLMSNPFDLRAIYYQLHSLRDLEMKDKYNKRLTQHNSVIDAILSSGDGYEMKTSFYVITPSHEYVILNIVDLDFGGKQSLIEHYDYLTVEQNKYGIEGLYFDVSPCLNAVSSMFKDEDNIEEEKKNQDKEDNQKKENASDLNESISPE</sequence>
<dbReference type="Proteomes" id="UP000435357">
    <property type="component" value="Unassembled WGS sequence"/>
</dbReference>
<dbReference type="OrthoDB" id="686440at2"/>
<protein>
    <submittedName>
        <fullName evidence="2">DUF4919 domain-containing protein</fullName>
    </submittedName>
</protein>
<reference evidence="2 3" key="1">
    <citation type="submission" date="2019-09" db="EMBL/GenBank/DDBJ databases">
        <title>Genomes of Cryomorphaceae.</title>
        <authorList>
            <person name="Bowman J.P."/>
        </authorList>
    </citation>
    <scope>NUCLEOTIDE SEQUENCE [LARGE SCALE GENOMIC DNA]</scope>
    <source>
        <strain evidence="2 3">KCTC 52047</strain>
    </source>
</reference>
<evidence type="ECO:0000313" key="3">
    <source>
        <dbReference type="Proteomes" id="UP000435357"/>
    </source>
</evidence>
<dbReference type="AlphaFoldDB" id="A0A6N6MAV4"/>
<evidence type="ECO:0000313" key="2">
    <source>
        <dbReference type="EMBL" id="KAB1065561.1"/>
    </source>
</evidence>
<proteinExistence type="predicted"/>
<feature type="compositionally biased region" description="Basic and acidic residues" evidence="1">
    <location>
        <begin position="229"/>
        <end position="250"/>
    </location>
</feature>
<dbReference type="EMBL" id="WACR01000002">
    <property type="protein sequence ID" value="KAB1065561.1"/>
    <property type="molecule type" value="Genomic_DNA"/>
</dbReference>
<feature type="compositionally biased region" description="Polar residues" evidence="1">
    <location>
        <begin position="251"/>
        <end position="260"/>
    </location>
</feature>
<name>A0A6N6MAV4_9FLAO</name>
<dbReference type="Pfam" id="PF16266">
    <property type="entry name" value="DUF4919"/>
    <property type="match status" value="1"/>
</dbReference>